<protein>
    <submittedName>
        <fullName evidence="1">Uncharacterized protein</fullName>
    </submittedName>
</protein>
<dbReference type="EMBL" id="JACHHV010000021">
    <property type="protein sequence ID" value="MBB5888325.1"/>
    <property type="molecule type" value="Genomic_DNA"/>
</dbReference>
<proteinExistence type="predicted"/>
<evidence type="ECO:0000313" key="2">
    <source>
        <dbReference type="Proteomes" id="UP000562464"/>
    </source>
</evidence>
<sequence>MITTYEKLKNGFNTYAPKQFVLPNNASDTITLSHDDVTLTIELAEDTVTKITITTRDTNIDGVFYEVFVDGLEHGMEWSSSNYYNAMMKTLSTHKKNVGINHKGIKALHSWENGMVKVVLTKDEK</sequence>
<gene>
    <name evidence="1" type="ORF">HNQ37_001218</name>
</gene>
<evidence type="ECO:0000313" key="1">
    <source>
        <dbReference type="EMBL" id="MBB5888325.1"/>
    </source>
</evidence>
<dbReference type="Proteomes" id="UP000562464">
    <property type="component" value="Unassembled WGS sequence"/>
</dbReference>
<accession>A0A841C770</accession>
<organism evidence="1 2">
    <name type="scientific">Lactovum miscens</name>
    <dbReference type="NCBI Taxonomy" id="190387"/>
    <lineage>
        <taxon>Bacteria</taxon>
        <taxon>Bacillati</taxon>
        <taxon>Bacillota</taxon>
        <taxon>Bacilli</taxon>
        <taxon>Lactobacillales</taxon>
        <taxon>Streptococcaceae</taxon>
        <taxon>Lactovum</taxon>
    </lineage>
</organism>
<dbReference type="AlphaFoldDB" id="A0A841C770"/>
<name>A0A841C770_9LACT</name>
<comment type="caution">
    <text evidence="1">The sequence shown here is derived from an EMBL/GenBank/DDBJ whole genome shotgun (WGS) entry which is preliminary data.</text>
</comment>
<reference evidence="1 2" key="1">
    <citation type="submission" date="2020-08" db="EMBL/GenBank/DDBJ databases">
        <title>Genomic Encyclopedia of Type Strains, Phase IV (KMG-IV): sequencing the most valuable type-strain genomes for metagenomic binning, comparative biology and taxonomic classification.</title>
        <authorList>
            <person name="Goeker M."/>
        </authorList>
    </citation>
    <scope>NUCLEOTIDE SEQUENCE [LARGE SCALE GENOMIC DNA]</scope>
    <source>
        <strain evidence="1 2">DSM 14925</strain>
    </source>
</reference>
<dbReference type="RefSeq" id="WP_183540276.1">
    <property type="nucleotide sequence ID" value="NZ_JACHHV010000021.1"/>
</dbReference>
<keyword evidence="2" id="KW-1185">Reference proteome</keyword>